<dbReference type="InterPro" id="IPR045469">
    <property type="entry name" value="Nis1"/>
</dbReference>
<dbReference type="KEGG" id="ker:91107204"/>
<dbReference type="Pfam" id="PF19271">
    <property type="entry name" value="Nis1"/>
    <property type="match status" value="1"/>
</dbReference>
<organism evidence="2 3">
    <name type="scientific">Kwoniella europaea PYCC6329</name>
    <dbReference type="NCBI Taxonomy" id="1423913"/>
    <lineage>
        <taxon>Eukaryota</taxon>
        <taxon>Fungi</taxon>
        <taxon>Dikarya</taxon>
        <taxon>Basidiomycota</taxon>
        <taxon>Agaricomycotina</taxon>
        <taxon>Tremellomycetes</taxon>
        <taxon>Tremellales</taxon>
        <taxon>Cryptococcaceae</taxon>
        <taxon>Kwoniella</taxon>
    </lineage>
</organism>
<keyword evidence="3" id="KW-1185">Reference proteome</keyword>
<proteinExistence type="predicted"/>
<evidence type="ECO:0000313" key="2">
    <source>
        <dbReference type="EMBL" id="WWD10268.1"/>
    </source>
</evidence>
<evidence type="ECO:0000256" key="1">
    <source>
        <dbReference type="SAM" id="SignalP"/>
    </source>
</evidence>
<dbReference type="Proteomes" id="UP001358614">
    <property type="component" value="Chromosome 3"/>
</dbReference>
<name>A0AAX4KY06_9TREE</name>
<feature type="signal peptide" evidence="1">
    <location>
        <begin position="1"/>
        <end position="23"/>
    </location>
</feature>
<dbReference type="RefSeq" id="XP_066088235.1">
    <property type="nucleotide sequence ID" value="XM_066232138.1"/>
</dbReference>
<dbReference type="EMBL" id="CP144091">
    <property type="protein sequence ID" value="WWD10268.1"/>
    <property type="molecule type" value="Genomic_DNA"/>
</dbReference>
<sequence>MRSSSPILLLSILFASLFPLSLARVASITLDSNTAIPGQNISVTVTSYSHIQNWDDFGIVWGLLRDDNDDCVECVGMEMGYENLYGNNTLGNTTYSLQLPNTTTGAYYLKAAVPYLVGASGSTGINYFNQSLNLVSNAKMRI</sequence>
<evidence type="ECO:0000313" key="3">
    <source>
        <dbReference type="Proteomes" id="UP001358614"/>
    </source>
</evidence>
<dbReference type="GeneID" id="91107204"/>
<gene>
    <name evidence="2" type="ORF">V865_008403</name>
</gene>
<reference evidence="2 3" key="1">
    <citation type="submission" date="2024-01" db="EMBL/GenBank/DDBJ databases">
        <title>Comparative genomics of Cryptococcus and Kwoniella reveals pathogenesis evolution and contrasting modes of karyotype evolution via chromosome fusion or intercentromeric recombination.</title>
        <authorList>
            <person name="Coelho M.A."/>
            <person name="David-Palma M."/>
            <person name="Shea T."/>
            <person name="Bowers K."/>
            <person name="McGinley-Smith S."/>
            <person name="Mohammad A.W."/>
            <person name="Gnirke A."/>
            <person name="Yurkov A.M."/>
            <person name="Nowrousian M."/>
            <person name="Sun S."/>
            <person name="Cuomo C.A."/>
            <person name="Heitman J."/>
        </authorList>
    </citation>
    <scope>NUCLEOTIDE SEQUENCE [LARGE SCALE GENOMIC DNA]</scope>
    <source>
        <strain evidence="2 3">PYCC6329</strain>
    </source>
</reference>
<keyword evidence="1" id="KW-0732">Signal</keyword>
<feature type="chain" id="PRO_5043343423" evidence="1">
    <location>
        <begin position="24"/>
        <end position="142"/>
    </location>
</feature>
<accession>A0AAX4KY06</accession>
<protein>
    <submittedName>
        <fullName evidence="2">Uncharacterized protein</fullName>
    </submittedName>
</protein>
<dbReference type="AlphaFoldDB" id="A0AAX4KY06"/>